<feature type="transmembrane region" description="Helical" evidence="5">
    <location>
        <begin position="33"/>
        <end position="56"/>
    </location>
</feature>
<dbReference type="SMART" id="SM00744">
    <property type="entry name" value="RINGv"/>
    <property type="match status" value="1"/>
</dbReference>
<keyword evidence="8" id="KW-1185">Reference proteome</keyword>
<keyword evidence="5" id="KW-0472">Membrane</keyword>
<dbReference type="SMART" id="SM00184">
    <property type="entry name" value="RING"/>
    <property type="match status" value="1"/>
</dbReference>
<evidence type="ECO:0000256" key="4">
    <source>
        <dbReference type="PROSITE-ProRule" id="PRU00175"/>
    </source>
</evidence>
<dbReference type="Proteomes" id="UP000799538">
    <property type="component" value="Unassembled WGS sequence"/>
</dbReference>
<evidence type="ECO:0000256" key="3">
    <source>
        <dbReference type="ARBA" id="ARBA00022833"/>
    </source>
</evidence>
<reference evidence="8" key="1">
    <citation type="journal article" date="2020" name="Stud. Mycol.">
        <title>101 Dothideomycetes genomes: A test case for predicting lifestyles and emergence of pathogens.</title>
        <authorList>
            <person name="Haridas S."/>
            <person name="Albert R."/>
            <person name="Binder M."/>
            <person name="Bloem J."/>
            <person name="LaButti K."/>
            <person name="Salamov A."/>
            <person name="Andreopoulos B."/>
            <person name="Baker S."/>
            <person name="Barry K."/>
            <person name="Bills G."/>
            <person name="Bluhm B."/>
            <person name="Cannon C."/>
            <person name="Castanera R."/>
            <person name="Culley D."/>
            <person name="Daum C."/>
            <person name="Ezra D."/>
            <person name="Gonzalez J."/>
            <person name="Henrissat B."/>
            <person name="Kuo A."/>
            <person name="Liang C."/>
            <person name="Lipzen A."/>
            <person name="Lutzoni F."/>
            <person name="Magnuson J."/>
            <person name="Mondo S."/>
            <person name="Nolan M."/>
            <person name="Ohm R."/>
            <person name="Pangilinan J."/>
            <person name="Park H.-J."/>
            <person name="Ramirez L."/>
            <person name="Alfaro M."/>
            <person name="Sun H."/>
            <person name="Tritt A."/>
            <person name="Yoshinaga Y."/>
            <person name="Zwiers L.-H."/>
            <person name="Turgeon B."/>
            <person name="Goodwin S."/>
            <person name="Spatafora J."/>
            <person name="Crous P."/>
            <person name="Grigoriev I."/>
        </authorList>
    </citation>
    <scope>NUCLEOTIDE SEQUENCE [LARGE SCALE GENOMIC DNA]</scope>
    <source>
        <strain evidence="8">CECT 20119</strain>
    </source>
</reference>
<dbReference type="AlphaFoldDB" id="A0A6A6G1L8"/>
<dbReference type="GO" id="GO:0016567">
    <property type="term" value="P:protein ubiquitination"/>
    <property type="evidence" value="ECO:0007669"/>
    <property type="project" value="TreeGrafter"/>
</dbReference>
<dbReference type="GO" id="GO:0008270">
    <property type="term" value="F:zinc ion binding"/>
    <property type="evidence" value="ECO:0007669"/>
    <property type="project" value="UniProtKB-KW"/>
</dbReference>
<dbReference type="PANTHER" id="PTHR45969">
    <property type="entry name" value="RING ZINC FINGER PROTEIN-RELATED"/>
    <property type="match status" value="1"/>
</dbReference>
<protein>
    <recommendedName>
        <fullName evidence="6">RING-type domain-containing protein</fullName>
    </recommendedName>
</protein>
<evidence type="ECO:0000256" key="5">
    <source>
        <dbReference type="SAM" id="Phobius"/>
    </source>
</evidence>
<proteinExistence type="predicted"/>
<dbReference type="OrthoDB" id="8062037at2759"/>
<evidence type="ECO:0000256" key="1">
    <source>
        <dbReference type="ARBA" id="ARBA00022723"/>
    </source>
</evidence>
<sequence>MATYKFVLRDNSIAPATNATAAATASTKFNTRAIGLVMVPVALALMLLLFAISWAGESELKRRRKRNFAQRKQVLNKGWESYDQWRDHQVATTPEGDTDFDAPICAICLDEVQRDDEVWGLGCCHVYHRACLDPWIDQGNRTCPLCHRNLKEDSAGQRRGKRPTESLHLA</sequence>
<organism evidence="7 8">
    <name type="scientific">Elsinoe ampelina</name>
    <dbReference type="NCBI Taxonomy" id="302913"/>
    <lineage>
        <taxon>Eukaryota</taxon>
        <taxon>Fungi</taxon>
        <taxon>Dikarya</taxon>
        <taxon>Ascomycota</taxon>
        <taxon>Pezizomycotina</taxon>
        <taxon>Dothideomycetes</taxon>
        <taxon>Dothideomycetidae</taxon>
        <taxon>Myriangiales</taxon>
        <taxon>Elsinoaceae</taxon>
        <taxon>Elsinoe</taxon>
    </lineage>
</organism>
<keyword evidence="2 4" id="KW-0863">Zinc-finger</keyword>
<evidence type="ECO:0000313" key="7">
    <source>
        <dbReference type="EMBL" id="KAF2219320.1"/>
    </source>
</evidence>
<dbReference type="InterPro" id="IPR011016">
    <property type="entry name" value="Znf_RING-CH"/>
</dbReference>
<dbReference type="EMBL" id="ML992517">
    <property type="protein sequence ID" value="KAF2219320.1"/>
    <property type="molecule type" value="Genomic_DNA"/>
</dbReference>
<dbReference type="Pfam" id="PF13639">
    <property type="entry name" value="zf-RING_2"/>
    <property type="match status" value="1"/>
</dbReference>
<evidence type="ECO:0000259" key="6">
    <source>
        <dbReference type="PROSITE" id="PS50089"/>
    </source>
</evidence>
<feature type="domain" description="RING-type" evidence="6">
    <location>
        <begin position="105"/>
        <end position="147"/>
    </location>
</feature>
<evidence type="ECO:0000313" key="8">
    <source>
        <dbReference type="Proteomes" id="UP000799538"/>
    </source>
</evidence>
<keyword evidence="1" id="KW-0479">Metal-binding</keyword>
<dbReference type="PANTHER" id="PTHR45969:SF69">
    <property type="entry name" value="FINGER DOMAIN PROTEIN, PUTATIVE (AFU_ORTHOLOGUE AFUA_3G12190)-RELATED"/>
    <property type="match status" value="1"/>
</dbReference>
<accession>A0A6A6G1L8</accession>
<dbReference type="InterPro" id="IPR001841">
    <property type="entry name" value="Znf_RING"/>
</dbReference>
<dbReference type="InterPro" id="IPR013083">
    <property type="entry name" value="Znf_RING/FYVE/PHD"/>
</dbReference>
<dbReference type="PROSITE" id="PS50089">
    <property type="entry name" value="ZF_RING_2"/>
    <property type="match status" value="1"/>
</dbReference>
<gene>
    <name evidence="7" type="ORF">BDZ85DRAFT_45185</name>
</gene>
<dbReference type="SUPFAM" id="SSF57850">
    <property type="entry name" value="RING/U-box"/>
    <property type="match status" value="1"/>
</dbReference>
<name>A0A6A6G1L8_9PEZI</name>
<evidence type="ECO:0000256" key="2">
    <source>
        <dbReference type="ARBA" id="ARBA00022771"/>
    </source>
</evidence>
<keyword evidence="5" id="KW-1133">Transmembrane helix</keyword>
<dbReference type="GO" id="GO:0061630">
    <property type="term" value="F:ubiquitin protein ligase activity"/>
    <property type="evidence" value="ECO:0007669"/>
    <property type="project" value="TreeGrafter"/>
</dbReference>
<keyword evidence="3" id="KW-0862">Zinc</keyword>
<dbReference type="Gene3D" id="3.30.40.10">
    <property type="entry name" value="Zinc/RING finger domain, C3HC4 (zinc finger)"/>
    <property type="match status" value="1"/>
</dbReference>
<keyword evidence="5" id="KW-0812">Transmembrane</keyword>